<name>A0ABM1KD09_GEKJA</name>
<dbReference type="PANTHER" id="PTHR18929">
    <property type="entry name" value="PROTEIN DISULFIDE ISOMERASE"/>
    <property type="match status" value="1"/>
</dbReference>
<dbReference type="PROSITE" id="PS51352">
    <property type="entry name" value="THIOREDOXIN_2"/>
    <property type="match status" value="2"/>
</dbReference>
<reference evidence="5" key="1">
    <citation type="submission" date="2025-08" db="UniProtKB">
        <authorList>
            <consortium name="RefSeq"/>
        </authorList>
    </citation>
    <scope>IDENTIFICATION</scope>
</reference>
<dbReference type="GeneID" id="107114572"/>
<evidence type="ECO:0000256" key="2">
    <source>
        <dbReference type="SAM" id="MobiDB-lite"/>
    </source>
</evidence>
<evidence type="ECO:0000259" key="3">
    <source>
        <dbReference type="PROSITE" id="PS51352"/>
    </source>
</evidence>
<dbReference type="CDD" id="cd02982">
    <property type="entry name" value="PDI_b'_family"/>
    <property type="match status" value="1"/>
</dbReference>
<dbReference type="CDD" id="cd02981">
    <property type="entry name" value="PDI_b_family"/>
    <property type="match status" value="1"/>
</dbReference>
<dbReference type="RefSeq" id="XP_015271596.1">
    <property type="nucleotide sequence ID" value="XM_015416110.1"/>
</dbReference>
<feature type="compositionally biased region" description="Basic and acidic residues" evidence="2">
    <location>
        <begin position="562"/>
        <end position="574"/>
    </location>
</feature>
<dbReference type="PANTHER" id="PTHR18929:SF58">
    <property type="entry name" value="PROTEIN DISULFIDE-ISOMERASE-LIKE PROTEIN OF THE TESTIS"/>
    <property type="match status" value="1"/>
</dbReference>
<feature type="compositionally biased region" description="Basic and acidic residues" evidence="2">
    <location>
        <begin position="16"/>
        <end position="33"/>
    </location>
</feature>
<dbReference type="Pfam" id="PF00085">
    <property type="entry name" value="Thioredoxin"/>
    <property type="match status" value="2"/>
</dbReference>
<proteinExistence type="inferred from homology"/>
<dbReference type="CDD" id="cd02995">
    <property type="entry name" value="PDI_a_PDI_a'_C"/>
    <property type="match status" value="1"/>
</dbReference>
<dbReference type="InterPro" id="IPR036249">
    <property type="entry name" value="Thioredoxin-like_sf"/>
</dbReference>
<dbReference type="Gene3D" id="3.40.30.10">
    <property type="entry name" value="Glutaredoxin"/>
    <property type="match status" value="4"/>
</dbReference>
<evidence type="ECO:0000313" key="5">
    <source>
        <dbReference type="RefSeq" id="XP_015271596.1"/>
    </source>
</evidence>
<feature type="region of interest" description="Disordered" evidence="2">
    <location>
        <begin position="553"/>
        <end position="574"/>
    </location>
</feature>
<feature type="domain" description="Thioredoxin" evidence="3">
    <location>
        <begin position="418"/>
        <end position="547"/>
    </location>
</feature>
<organism evidence="4 5">
    <name type="scientific">Gekko japonicus</name>
    <name type="common">Schlegel's Japanese gecko</name>
    <dbReference type="NCBI Taxonomy" id="146911"/>
    <lineage>
        <taxon>Eukaryota</taxon>
        <taxon>Metazoa</taxon>
        <taxon>Chordata</taxon>
        <taxon>Craniata</taxon>
        <taxon>Vertebrata</taxon>
        <taxon>Euteleostomi</taxon>
        <taxon>Lepidosauria</taxon>
        <taxon>Squamata</taxon>
        <taxon>Bifurcata</taxon>
        <taxon>Gekkota</taxon>
        <taxon>Gekkonidae</taxon>
        <taxon>Gekkoninae</taxon>
        <taxon>Gekko</taxon>
    </lineage>
</organism>
<dbReference type="SUPFAM" id="SSF52833">
    <property type="entry name" value="Thioredoxin-like"/>
    <property type="match status" value="4"/>
</dbReference>
<accession>A0ABM1KD09</accession>
<keyword evidence="4" id="KW-1185">Reference proteome</keyword>
<comment type="similarity">
    <text evidence="1">Belongs to the protein disulfide isomerase family.</text>
</comment>
<evidence type="ECO:0000256" key="1">
    <source>
        <dbReference type="ARBA" id="ARBA00006347"/>
    </source>
</evidence>
<sequence length="574" mass="64348">MSECIGIGSDEEEWRCGDVVERRGERGGAEESRGGFGGGARSGGTAERGKKAAKERKDADADAEGVLSSQAEAHGIEPTGERSEETALPEIEEEDSVFILKKSNFDRALKENRYLLVEFYISLSGPSQTLAAEFAKAAEELKSAAVAVRLGKVDVTDQKGFKKEFNIQDFPTLKFFVDGDRSNPIDCKGVREASAFVTWVRRRIGSCTTHLNSTDQAKSFIDPEGMTVIGFFKSPQGGVGEVFCNSARSTPELPFGTTTSDEVFAHFGIREDMIVIFQKGKPVYSEAAEGGKLNDAELTRLIKTFTMDLVTEYNLETSVKIFDVPVENHILLFIPKSSSAFGKAYEDFKSVAQEFRGKIMFVLVDTDESRNGRVIEYFQVIEIEVPAVQILNLTSDARYKMPAEKATVKNLRSFCQSYLEGTAKRHLSSEEIQEGWDQKPVKVLVGKNFDRVVFNKKNHVFVMFYAPWSEACQKVLPIWDELGTMYEKRKNVVIAKIDYTANNVQLLNVERYPFFRYFPVGSATQVDPYKGEHTLDAFAEFLEEKIKTEKKVSSKTKKKDVVKKEAKITKKEEL</sequence>
<dbReference type="CDD" id="cd02961">
    <property type="entry name" value="PDI_a_family"/>
    <property type="match status" value="1"/>
</dbReference>
<dbReference type="Pfam" id="PF13848">
    <property type="entry name" value="Thioredoxin_6"/>
    <property type="match status" value="1"/>
</dbReference>
<dbReference type="InterPro" id="IPR013766">
    <property type="entry name" value="Thioredoxin_domain"/>
</dbReference>
<feature type="compositionally biased region" description="Basic and acidic residues" evidence="2">
    <location>
        <begin position="47"/>
        <end position="60"/>
    </location>
</feature>
<feature type="domain" description="Thioredoxin" evidence="3">
    <location>
        <begin position="77"/>
        <end position="205"/>
    </location>
</feature>
<protein>
    <submittedName>
        <fullName evidence="5">Protein disulfide-isomerase-like protein of the testis</fullName>
    </submittedName>
</protein>
<gene>
    <name evidence="5" type="primary">PDILT</name>
</gene>
<dbReference type="Proteomes" id="UP000694871">
    <property type="component" value="Unplaced"/>
</dbReference>
<feature type="region of interest" description="Disordered" evidence="2">
    <location>
        <begin position="16"/>
        <end position="89"/>
    </location>
</feature>
<evidence type="ECO:0000313" key="4">
    <source>
        <dbReference type="Proteomes" id="UP000694871"/>
    </source>
</evidence>